<evidence type="ECO:0000313" key="5">
    <source>
        <dbReference type="EMBL" id="OAP59259.1"/>
    </source>
</evidence>
<dbReference type="STRING" id="1367422.A0A178ZHH4"/>
<evidence type="ECO:0000313" key="6">
    <source>
        <dbReference type="Proteomes" id="UP000078343"/>
    </source>
</evidence>
<proteinExistence type="inferred from homology"/>
<comment type="caution">
    <text evidence="5">The sequence shown here is derived from an EMBL/GenBank/DDBJ whole genome shotgun (WGS) entry which is preliminary data.</text>
</comment>
<comment type="similarity">
    <text evidence="1">Belongs to the sulfatase family.</text>
</comment>
<dbReference type="InterPro" id="IPR017850">
    <property type="entry name" value="Alkaline_phosphatase_core_sf"/>
</dbReference>
<accession>A0A178ZHH4</accession>
<protein>
    <recommendedName>
        <fullName evidence="4">Sulfatase N-terminal domain-containing protein</fullName>
    </recommendedName>
</protein>
<evidence type="ECO:0000256" key="1">
    <source>
        <dbReference type="ARBA" id="ARBA00008779"/>
    </source>
</evidence>
<feature type="domain" description="Sulfatase N-terminal" evidence="4">
    <location>
        <begin position="29"/>
        <end position="318"/>
    </location>
</feature>
<sequence length="551" mass="61547">MSPSPSTITPYRRTQKNNLMGSIDGSSRKNILFLIADDLGKCLGCYGAKGLQTPNIDRLAANGTVFDLAFTSTASCSASRTVMYTGLHPHENGQYGLAGGTSHFQSFDHIQSAPTLFNALGYQTGIVGKVHVGPAAVFPWESREESETRNVAWAAERAEAFFERAIETKRPFFLTVGYVDPHRDITTRSEFGNAETCDGKFVAPDVQPDQVEIPPWLTDLPETRIEYVEYYKAIARLDYGVGLVLDALDRKGLASSTLVVLCSDNGPPFINSKTTLYDAGTQLPFIVRLPGNSHPGTRNPNMISYIDILPTFLDWAGAPLDFCAPIEAPAKGQVWTRETRPPPPPRRLGQSFLHIIERSDVLPDDQWQHHVYGSHTFHEIANYWPTRVVRGRRFKYHRNIAWQLDFPFASDLYASLTLEGVRRNHRGQAPSGKQEGVDANVLIGARSLKQYVRRPAEELYDLDADPLEVCNLADQPAHATVLAQMRRTCEAWQDQTQDPWLLRDGQSVMALRRYAGEKLHMPRAFDFVLDSAALEGLERYAVDDPRLVQGT</sequence>
<gene>
    <name evidence="5" type="ORF">AYL99_06557</name>
</gene>
<dbReference type="PANTHER" id="PTHR42693">
    <property type="entry name" value="ARYLSULFATASE FAMILY MEMBER"/>
    <property type="match status" value="1"/>
</dbReference>
<dbReference type="InterPro" id="IPR050738">
    <property type="entry name" value="Sulfatase"/>
</dbReference>
<name>A0A178ZHH4_9EURO</name>
<keyword evidence="2" id="KW-0378">Hydrolase</keyword>
<dbReference type="GO" id="GO:0004065">
    <property type="term" value="F:arylsulfatase activity"/>
    <property type="evidence" value="ECO:0007669"/>
    <property type="project" value="TreeGrafter"/>
</dbReference>
<evidence type="ECO:0000259" key="4">
    <source>
        <dbReference type="Pfam" id="PF00884"/>
    </source>
</evidence>
<feature type="region of interest" description="Disordered" evidence="3">
    <location>
        <begin position="1"/>
        <end position="22"/>
    </location>
</feature>
<dbReference type="OrthoDB" id="103349at2759"/>
<keyword evidence="6" id="KW-1185">Reference proteome</keyword>
<dbReference type="Pfam" id="PF00884">
    <property type="entry name" value="Sulfatase"/>
    <property type="match status" value="1"/>
</dbReference>
<dbReference type="PANTHER" id="PTHR42693:SF53">
    <property type="entry name" value="ENDO-4-O-SULFATASE"/>
    <property type="match status" value="1"/>
</dbReference>
<dbReference type="AlphaFoldDB" id="A0A178ZHH4"/>
<evidence type="ECO:0000256" key="2">
    <source>
        <dbReference type="ARBA" id="ARBA00022801"/>
    </source>
</evidence>
<dbReference type="GeneID" id="30010725"/>
<dbReference type="SUPFAM" id="SSF53649">
    <property type="entry name" value="Alkaline phosphatase-like"/>
    <property type="match status" value="1"/>
</dbReference>
<reference evidence="5 6" key="1">
    <citation type="submission" date="2016-04" db="EMBL/GenBank/DDBJ databases">
        <title>Draft genome of Fonsecaea erecta CBS 125763.</title>
        <authorList>
            <person name="Weiss V.A."/>
            <person name="Vicente V.A."/>
            <person name="Raittz R.T."/>
            <person name="Moreno L.F."/>
            <person name="De Souza E.M."/>
            <person name="Pedrosa F.O."/>
            <person name="Steffens M.B."/>
            <person name="Faoro H."/>
            <person name="Tadra-Sfeir M.Z."/>
            <person name="Najafzadeh M.J."/>
            <person name="Felipe M.S."/>
            <person name="Teixeira M."/>
            <person name="Sun J."/>
            <person name="Xi L."/>
            <person name="Gomes R."/>
            <person name="De Azevedo C.M."/>
            <person name="Salgado C.G."/>
            <person name="Da Silva M.B."/>
            <person name="Nascimento M.F."/>
            <person name="Queiroz-Telles F."/>
            <person name="Attili D.S."/>
            <person name="Gorbushina A."/>
        </authorList>
    </citation>
    <scope>NUCLEOTIDE SEQUENCE [LARGE SCALE GENOMIC DNA]</scope>
    <source>
        <strain evidence="5 6">CBS 125763</strain>
    </source>
</reference>
<dbReference type="Gene3D" id="3.40.720.10">
    <property type="entry name" value="Alkaline Phosphatase, subunit A"/>
    <property type="match status" value="1"/>
</dbReference>
<evidence type="ECO:0000256" key="3">
    <source>
        <dbReference type="SAM" id="MobiDB-lite"/>
    </source>
</evidence>
<dbReference type="CDD" id="cd16027">
    <property type="entry name" value="SGSH"/>
    <property type="match status" value="1"/>
</dbReference>
<dbReference type="RefSeq" id="XP_018692626.1">
    <property type="nucleotide sequence ID" value="XM_018838066.1"/>
</dbReference>
<dbReference type="InterPro" id="IPR000917">
    <property type="entry name" value="Sulfatase_N"/>
</dbReference>
<dbReference type="Proteomes" id="UP000078343">
    <property type="component" value="Unassembled WGS sequence"/>
</dbReference>
<organism evidence="5 6">
    <name type="scientific">Fonsecaea erecta</name>
    <dbReference type="NCBI Taxonomy" id="1367422"/>
    <lineage>
        <taxon>Eukaryota</taxon>
        <taxon>Fungi</taxon>
        <taxon>Dikarya</taxon>
        <taxon>Ascomycota</taxon>
        <taxon>Pezizomycotina</taxon>
        <taxon>Eurotiomycetes</taxon>
        <taxon>Chaetothyriomycetidae</taxon>
        <taxon>Chaetothyriales</taxon>
        <taxon>Herpotrichiellaceae</taxon>
        <taxon>Fonsecaea</taxon>
    </lineage>
</organism>
<dbReference type="EMBL" id="LVYI01000005">
    <property type="protein sequence ID" value="OAP59259.1"/>
    <property type="molecule type" value="Genomic_DNA"/>
</dbReference>